<protein>
    <submittedName>
        <fullName evidence="4">Transcriptional regulator</fullName>
    </submittedName>
</protein>
<organism evidence="4 5">
    <name type="scientific">Mycolicibacterium neoaurum</name>
    <name type="common">Mycobacterium neoaurum</name>
    <dbReference type="NCBI Taxonomy" id="1795"/>
    <lineage>
        <taxon>Bacteria</taxon>
        <taxon>Bacillati</taxon>
        <taxon>Actinomycetota</taxon>
        <taxon>Actinomycetes</taxon>
        <taxon>Mycobacteriales</taxon>
        <taxon>Mycobacteriaceae</taxon>
        <taxon>Mycolicibacterium</taxon>
    </lineage>
</organism>
<dbReference type="Proteomes" id="UP000028864">
    <property type="component" value="Unassembled WGS sequence"/>
</dbReference>
<dbReference type="PANTHER" id="PTHR30055">
    <property type="entry name" value="HTH-TYPE TRANSCRIPTIONAL REGULATOR RUTR"/>
    <property type="match status" value="1"/>
</dbReference>
<dbReference type="Gene3D" id="1.10.357.10">
    <property type="entry name" value="Tetracycline Repressor, domain 2"/>
    <property type="match status" value="1"/>
</dbReference>
<sequence length="210" mass="22734">MSDETSFRIRLLDGLAASIAERGYRTTTVADIVRHARTSKRTFYAEFTDKEECFIELLRADHEALIAEIRAAVDPQAPWRDQIEQAASAYVAHIDAGPAIMLSWIRELPALGATVRTVQRSAMTGLTEMLVDLTSSPGFQRADIAPVSRELAVILLGGLRELTALTVEDGAPVQRILAPAITASAAILGAGADQRRISRADFSSRSEISG</sequence>
<accession>A0AAV2WHG9</accession>
<evidence type="ECO:0000313" key="4">
    <source>
        <dbReference type="EMBL" id="CDQ43655.1"/>
    </source>
</evidence>
<dbReference type="EMBL" id="LK021337">
    <property type="protein sequence ID" value="CDQ43655.1"/>
    <property type="molecule type" value="Genomic_DNA"/>
</dbReference>
<dbReference type="InterPro" id="IPR009057">
    <property type="entry name" value="Homeodomain-like_sf"/>
</dbReference>
<dbReference type="GO" id="GO:0003700">
    <property type="term" value="F:DNA-binding transcription factor activity"/>
    <property type="evidence" value="ECO:0007669"/>
    <property type="project" value="TreeGrafter"/>
</dbReference>
<gene>
    <name evidence="4" type="ORF">BN1047_01526</name>
</gene>
<keyword evidence="1 2" id="KW-0238">DNA-binding</keyword>
<dbReference type="Pfam" id="PF00440">
    <property type="entry name" value="TetR_N"/>
    <property type="match status" value="1"/>
</dbReference>
<dbReference type="PANTHER" id="PTHR30055:SF187">
    <property type="entry name" value="TRANSCRIPTIONAL REGULATORY PROTEIN"/>
    <property type="match status" value="1"/>
</dbReference>
<dbReference type="SUPFAM" id="SSF46689">
    <property type="entry name" value="Homeodomain-like"/>
    <property type="match status" value="1"/>
</dbReference>
<dbReference type="AlphaFoldDB" id="A0AAV2WHG9"/>
<evidence type="ECO:0000256" key="2">
    <source>
        <dbReference type="PROSITE-ProRule" id="PRU00335"/>
    </source>
</evidence>
<dbReference type="GO" id="GO:0000976">
    <property type="term" value="F:transcription cis-regulatory region binding"/>
    <property type="evidence" value="ECO:0007669"/>
    <property type="project" value="TreeGrafter"/>
</dbReference>
<dbReference type="RefSeq" id="WP_030137596.1">
    <property type="nucleotide sequence ID" value="NZ_LK021337.1"/>
</dbReference>
<evidence type="ECO:0000259" key="3">
    <source>
        <dbReference type="PROSITE" id="PS50977"/>
    </source>
</evidence>
<feature type="DNA-binding region" description="H-T-H motif" evidence="2">
    <location>
        <begin position="28"/>
        <end position="47"/>
    </location>
</feature>
<reference evidence="4" key="1">
    <citation type="submission" date="2014-05" db="EMBL/GenBank/DDBJ databases">
        <authorList>
            <person name="Urmite Genomes"/>
        </authorList>
    </citation>
    <scope>NUCLEOTIDE SEQUENCE</scope>
    <source>
        <strain evidence="4">DSM 44074</strain>
    </source>
</reference>
<dbReference type="InterPro" id="IPR001647">
    <property type="entry name" value="HTH_TetR"/>
</dbReference>
<name>A0AAV2WHG9_MYCNE</name>
<proteinExistence type="predicted"/>
<dbReference type="PROSITE" id="PS50977">
    <property type="entry name" value="HTH_TETR_2"/>
    <property type="match status" value="1"/>
</dbReference>
<dbReference type="InterPro" id="IPR050109">
    <property type="entry name" value="HTH-type_TetR-like_transc_reg"/>
</dbReference>
<feature type="domain" description="HTH tetR-type" evidence="3">
    <location>
        <begin position="5"/>
        <end position="65"/>
    </location>
</feature>
<evidence type="ECO:0000256" key="1">
    <source>
        <dbReference type="ARBA" id="ARBA00023125"/>
    </source>
</evidence>
<reference evidence="4" key="2">
    <citation type="submission" date="2015-09" db="EMBL/GenBank/DDBJ databases">
        <title>Draft genome sequence of Mycobacterium neoaurum DSM 44074.</title>
        <authorList>
            <person name="Croce O."/>
            <person name="Robert C."/>
            <person name="Raoult D."/>
            <person name="Drancourt M."/>
        </authorList>
    </citation>
    <scope>NUCLEOTIDE SEQUENCE</scope>
    <source>
        <strain evidence="4">DSM 44074</strain>
    </source>
</reference>
<evidence type="ECO:0000313" key="5">
    <source>
        <dbReference type="Proteomes" id="UP000028864"/>
    </source>
</evidence>